<dbReference type="Gene3D" id="3.40.47.10">
    <property type="match status" value="1"/>
</dbReference>
<dbReference type="InterPro" id="IPR020616">
    <property type="entry name" value="Thiolase_N"/>
</dbReference>
<dbReference type="InterPro" id="IPR020610">
    <property type="entry name" value="Thiolase_AS"/>
</dbReference>
<evidence type="ECO:0000313" key="17">
    <source>
        <dbReference type="Proteomes" id="UP001497516"/>
    </source>
</evidence>
<evidence type="ECO:0000256" key="3">
    <source>
        <dbReference type="ARBA" id="ARBA00010982"/>
    </source>
</evidence>
<comment type="pathway">
    <text evidence="2">Lipid metabolism; fatty acid metabolism.</text>
</comment>
<dbReference type="PANTHER" id="PTHR43853">
    <property type="entry name" value="3-KETOACYL-COA THIOLASE, PEROXISOMAL"/>
    <property type="match status" value="1"/>
</dbReference>
<name>A0AAV2CYI5_9ROSI</name>
<evidence type="ECO:0000256" key="5">
    <source>
        <dbReference type="ARBA" id="ARBA00022767"/>
    </source>
</evidence>
<feature type="domain" description="Thiolase N-terminal" evidence="14">
    <location>
        <begin position="52"/>
        <end position="307"/>
    </location>
</feature>
<dbReference type="Pfam" id="PF00108">
    <property type="entry name" value="Thiolase_N"/>
    <property type="match status" value="1"/>
</dbReference>
<feature type="active site" description="Acyl-thioester intermediate" evidence="12">
    <location>
        <position position="138"/>
    </location>
</feature>
<evidence type="ECO:0000256" key="1">
    <source>
        <dbReference type="ARBA" id="ARBA00004275"/>
    </source>
</evidence>
<dbReference type="InterPro" id="IPR020617">
    <property type="entry name" value="Thiolase_C"/>
</dbReference>
<feature type="active site" description="Proton acceptor" evidence="12">
    <location>
        <position position="425"/>
    </location>
</feature>
<organism evidence="16 17">
    <name type="scientific">Linum trigynum</name>
    <dbReference type="NCBI Taxonomy" id="586398"/>
    <lineage>
        <taxon>Eukaryota</taxon>
        <taxon>Viridiplantae</taxon>
        <taxon>Streptophyta</taxon>
        <taxon>Embryophyta</taxon>
        <taxon>Tracheophyta</taxon>
        <taxon>Spermatophyta</taxon>
        <taxon>Magnoliopsida</taxon>
        <taxon>eudicotyledons</taxon>
        <taxon>Gunneridae</taxon>
        <taxon>Pentapetalae</taxon>
        <taxon>rosids</taxon>
        <taxon>fabids</taxon>
        <taxon>Malpighiales</taxon>
        <taxon>Linaceae</taxon>
        <taxon>Linum</taxon>
    </lineage>
</organism>
<dbReference type="GO" id="GO:0005777">
    <property type="term" value="C:peroxisome"/>
    <property type="evidence" value="ECO:0007669"/>
    <property type="project" value="UniProtKB-SubCell"/>
</dbReference>
<dbReference type="GO" id="GO:0031408">
    <property type="term" value="P:oxylipin biosynthetic process"/>
    <property type="evidence" value="ECO:0007669"/>
    <property type="project" value="UniProtKB-KW"/>
</dbReference>
<evidence type="ECO:0000256" key="4">
    <source>
        <dbReference type="ARBA" id="ARBA00022679"/>
    </source>
</evidence>
<dbReference type="EC" id="2.3.1.16" evidence="11"/>
<evidence type="ECO:0000256" key="11">
    <source>
        <dbReference type="ARBA" id="ARBA00024073"/>
    </source>
</evidence>
<keyword evidence="10 13" id="KW-0012">Acyltransferase</keyword>
<keyword evidence="5" id="KW-0443">Lipid metabolism</keyword>
<keyword evidence="6" id="KW-0276">Fatty acid metabolism</keyword>
<dbReference type="InterPro" id="IPR020613">
    <property type="entry name" value="Thiolase_CS"/>
</dbReference>
<reference evidence="16 17" key="1">
    <citation type="submission" date="2024-04" db="EMBL/GenBank/DDBJ databases">
        <authorList>
            <person name="Fracassetti M."/>
        </authorList>
    </citation>
    <scope>NUCLEOTIDE SEQUENCE [LARGE SCALE GENOMIC DNA]</scope>
</reference>
<dbReference type="SUPFAM" id="SSF53901">
    <property type="entry name" value="Thiolase-like"/>
    <property type="match status" value="2"/>
</dbReference>
<dbReference type="InterPro" id="IPR016039">
    <property type="entry name" value="Thiolase-like"/>
</dbReference>
<evidence type="ECO:0000256" key="12">
    <source>
        <dbReference type="PIRSR" id="PIRSR000429-1"/>
    </source>
</evidence>
<feature type="active site" description="Proton acceptor" evidence="12">
    <location>
        <position position="393"/>
    </location>
</feature>
<dbReference type="FunFam" id="3.40.47.10:FF:000032">
    <property type="entry name" value="Peroxisomal 3-ketoacyl-CoA thiolase"/>
    <property type="match status" value="1"/>
</dbReference>
<feature type="domain" description="Thiolase C-terminal" evidence="15">
    <location>
        <begin position="315"/>
        <end position="438"/>
    </location>
</feature>
<dbReference type="PIRSF" id="PIRSF000429">
    <property type="entry name" value="Ac-CoA_Ac_transf"/>
    <property type="match status" value="1"/>
</dbReference>
<keyword evidence="5" id="KW-0925">Oxylipin biosynthesis</keyword>
<keyword evidence="7" id="KW-0809">Transit peptide</keyword>
<sequence length="453" mass="47519">MEKAINRQKVLLAHLQPSSQSQTRESPILSASTCGAGDSAAYQRAAAFGDDVVIVAAYRTAICKSKRGGFKDTHPDDLLAPVLKAVIDKTNVDPSEVGDIVVGTVLAPGSQRAIECRMAAFYAGFPDTVPIRTVNRQCSSGLQAVADVAGSIKAGFYDIGIGAGLECMTIDNIRGVQKYNPRIESFVQARDCLLPMGVTSENVAQRYGVTRLEQDQAAVESHQKAAAATVAGKFKDEIIPVSTKILDPKTGKEMSVMISVDDGIRPNTNIADLSKLKPAFKKDGSTTAGNASQVSDGAGAVLLMKRSLAVQKGLPILGVFRSFAAVGVDPAVMGIGPAVAIPAAVKAAGLELADIDLFEINEAFASQFVYCRKKLELDPEKVNVNGGAMALGHPLGATGARCVATLLHEMKRRGRDARFGVISMCIGSGMGAAAVLERGDCVDELNNARSVGN</sequence>
<dbReference type="PROSITE" id="PS00737">
    <property type="entry name" value="THIOLASE_2"/>
    <property type="match status" value="1"/>
</dbReference>
<comment type="subcellular location">
    <subcellularLocation>
        <location evidence="1">Peroxisome</location>
    </subcellularLocation>
</comment>
<accession>A0AAV2CYI5</accession>
<dbReference type="PANTHER" id="PTHR43853:SF15">
    <property type="entry name" value="3-KETOACYL-COA THIOLASE 5, PEROXISOMAL"/>
    <property type="match status" value="1"/>
</dbReference>
<keyword evidence="17" id="KW-1185">Reference proteome</keyword>
<evidence type="ECO:0000256" key="2">
    <source>
        <dbReference type="ARBA" id="ARBA00004872"/>
    </source>
</evidence>
<evidence type="ECO:0000256" key="8">
    <source>
        <dbReference type="ARBA" id="ARBA00023140"/>
    </source>
</evidence>
<dbReference type="InterPro" id="IPR020615">
    <property type="entry name" value="Thiolase_acyl_enz_int_AS"/>
</dbReference>
<evidence type="ECO:0000256" key="6">
    <source>
        <dbReference type="ARBA" id="ARBA00022832"/>
    </source>
</evidence>
<evidence type="ECO:0000256" key="10">
    <source>
        <dbReference type="ARBA" id="ARBA00023315"/>
    </source>
</evidence>
<keyword evidence="9" id="KW-0275">Fatty acid biosynthesis</keyword>
<evidence type="ECO:0000259" key="14">
    <source>
        <dbReference type="Pfam" id="PF00108"/>
    </source>
</evidence>
<dbReference type="GO" id="GO:0006635">
    <property type="term" value="P:fatty acid beta-oxidation"/>
    <property type="evidence" value="ECO:0007669"/>
    <property type="project" value="TreeGrafter"/>
</dbReference>
<dbReference type="NCBIfam" id="TIGR01930">
    <property type="entry name" value="AcCoA-C-Actrans"/>
    <property type="match status" value="1"/>
</dbReference>
<dbReference type="EMBL" id="OZ034814">
    <property type="protein sequence ID" value="CAL1361600.1"/>
    <property type="molecule type" value="Genomic_DNA"/>
</dbReference>
<dbReference type="InterPro" id="IPR002155">
    <property type="entry name" value="Thiolase"/>
</dbReference>
<proteinExistence type="inferred from homology"/>
<keyword evidence="8" id="KW-0576">Peroxisome</keyword>
<dbReference type="InterPro" id="IPR050215">
    <property type="entry name" value="Thiolase-like_sf_Thiolase"/>
</dbReference>
<dbReference type="GO" id="GO:0003988">
    <property type="term" value="F:acetyl-CoA C-acyltransferase activity"/>
    <property type="evidence" value="ECO:0007669"/>
    <property type="project" value="UniProtKB-EC"/>
</dbReference>
<evidence type="ECO:0000259" key="15">
    <source>
        <dbReference type="Pfam" id="PF02803"/>
    </source>
</evidence>
<dbReference type="GO" id="GO:0006633">
    <property type="term" value="P:fatty acid biosynthetic process"/>
    <property type="evidence" value="ECO:0007669"/>
    <property type="project" value="UniProtKB-KW"/>
</dbReference>
<dbReference type="PROSITE" id="PS00098">
    <property type="entry name" value="THIOLASE_1"/>
    <property type="match status" value="1"/>
</dbReference>
<gene>
    <name evidence="16" type="ORF">LTRI10_LOCUS8967</name>
</gene>
<dbReference type="Proteomes" id="UP001497516">
    <property type="component" value="Chromosome 10"/>
</dbReference>
<keyword evidence="4 13" id="KW-0808">Transferase</keyword>
<comment type="similarity">
    <text evidence="3 13">Belongs to the thiolase-like superfamily. Thiolase family.</text>
</comment>
<dbReference type="Pfam" id="PF02803">
    <property type="entry name" value="Thiolase_C"/>
    <property type="match status" value="1"/>
</dbReference>
<dbReference type="GO" id="GO:0010124">
    <property type="term" value="P:phenylacetate catabolic process"/>
    <property type="evidence" value="ECO:0007669"/>
    <property type="project" value="TreeGrafter"/>
</dbReference>
<dbReference type="AlphaFoldDB" id="A0AAV2CYI5"/>
<dbReference type="CDD" id="cd00751">
    <property type="entry name" value="thiolase"/>
    <property type="match status" value="1"/>
</dbReference>
<keyword evidence="5" id="KW-0444">Lipid biosynthesis</keyword>
<evidence type="ECO:0000256" key="7">
    <source>
        <dbReference type="ARBA" id="ARBA00022946"/>
    </source>
</evidence>
<protein>
    <recommendedName>
        <fullName evidence="11">acetyl-CoA C-acyltransferase</fullName>
        <ecNumber evidence="11">2.3.1.16</ecNumber>
    </recommendedName>
</protein>
<evidence type="ECO:0000256" key="13">
    <source>
        <dbReference type="RuleBase" id="RU003557"/>
    </source>
</evidence>
<evidence type="ECO:0000256" key="9">
    <source>
        <dbReference type="ARBA" id="ARBA00023160"/>
    </source>
</evidence>
<dbReference type="PROSITE" id="PS00099">
    <property type="entry name" value="THIOLASE_3"/>
    <property type="match status" value="1"/>
</dbReference>
<evidence type="ECO:0000313" key="16">
    <source>
        <dbReference type="EMBL" id="CAL1361600.1"/>
    </source>
</evidence>